<keyword evidence="3" id="KW-1185">Reference proteome</keyword>
<dbReference type="InterPro" id="IPR010057">
    <property type="entry name" value="Transcription_activator_Rgg_C"/>
</dbReference>
<dbReference type="CDD" id="cd00093">
    <property type="entry name" value="HTH_XRE"/>
    <property type="match status" value="1"/>
</dbReference>
<dbReference type="SUPFAM" id="SSF47413">
    <property type="entry name" value="lambda repressor-like DNA-binding domains"/>
    <property type="match status" value="1"/>
</dbReference>
<dbReference type="InterPro" id="IPR010982">
    <property type="entry name" value="Lambda_DNA-bd_dom_sf"/>
</dbReference>
<feature type="domain" description="HTH cro/C1-type" evidence="1">
    <location>
        <begin position="14"/>
        <end position="66"/>
    </location>
</feature>
<gene>
    <name evidence="2" type="ORF">SAMN02910451_01334</name>
</gene>
<dbReference type="PANTHER" id="PTHR37038:SF12">
    <property type="entry name" value="TRANSCRIPTIONAL REGULATOR"/>
    <property type="match status" value="1"/>
</dbReference>
<dbReference type="PANTHER" id="PTHR37038">
    <property type="entry name" value="TRANSCRIPTIONAL REGULATOR-RELATED"/>
    <property type="match status" value="1"/>
</dbReference>
<dbReference type="NCBIfam" id="TIGR01716">
    <property type="entry name" value="RGG_Cterm"/>
    <property type="match status" value="1"/>
</dbReference>
<dbReference type="Gene3D" id="1.10.260.40">
    <property type="entry name" value="lambda repressor-like DNA-binding domains"/>
    <property type="match status" value="1"/>
</dbReference>
<protein>
    <submittedName>
        <fullName evidence="2">Transcriptional activator, Rgg/GadR/MutR family, C-terminal domain-containing protein</fullName>
    </submittedName>
</protein>
<name>A0A1G5D1J4_9FIRM</name>
<dbReference type="PROSITE" id="PS00018">
    <property type="entry name" value="EF_HAND_1"/>
    <property type="match status" value="1"/>
</dbReference>
<dbReference type="GO" id="GO:0003677">
    <property type="term" value="F:DNA binding"/>
    <property type="evidence" value="ECO:0007669"/>
    <property type="project" value="InterPro"/>
</dbReference>
<dbReference type="PROSITE" id="PS50943">
    <property type="entry name" value="HTH_CROC1"/>
    <property type="match status" value="1"/>
</dbReference>
<dbReference type="InterPro" id="IPR001387">
    <property type="entry name" value="Cro/C1-type_HTH"/>
</dbReference>
<sequence length="289" mass="33616">MSKLDLMNLGELYRELRTARGLKMKDIAGKNISQSQLSKFETGQTMLSADKLLVAISSIHMSFSEFEHAYNQYENSPFFRHSKEISDLHSAKDIDGLNKLLKNYDKSSEAYDIYNQLNRLVIKCAVYDLDSTNTICKEDIELLTKYLYSIENWTEYELYIFGNTLHILSESDLIFLGKAFIERASLYLSIPNNKFHTQLVLLNIIITLLYKKQGYYADYFMKHLDKILTYQDMFAKTILIFLQKVLDYQEKRVTDTKNLEEYISLIKATGHDEVAAFLQENLDAFISIS</sequence>
<accession>A0A1G5D1J4</accession>
<dbReference type="Pfam" id="PF21259">
    <property type="entry name" value="Rgg_C"/>
    <property type="match status" value="1"/>
</dbReference>
<dbReference type="AlphaFoldDB" id="A0A1G5D1J4"/>
<evidence type="ECO:0000259" key="1">
    <source>
        <dbReference type="PROSITE" id="PS50943"/>
    </source>
</evidence>
<dbReference type="OrthoDB" id="5769614at2"/>
<dbReference type="EMBL" id="FMUR01000007">
    <property type="protein sequence ID" value="SCY08391.1"/>
    <property type="molecule type" value="Genomic_DNA"/>
</dbReference>
<evidence type="ECO:0000313" key="2">
    <source>
        <dbReference type="EMBL" id="SCY08391.1"/>
    </source>
</evidence>
<evidence type="ECO:0000313" key="3">
    <source>
        <dbReference type="Proteomes" id="UP000183047"/>
    </source>
</evidence>
<proteinExistence type="predicted"/>
<organism evidence="2 3">
    <name type="scientific">Butyrivibrio hungatei</name>
    <dbReference type="NCBI Taxonomy" id="185008"/>
    <lineage>
        <taxon>Bacteria</taxon>
        <taxon>Bacillati</taxon>
        <taxon>Bacillota</taxon>
        <taxon>Clostridia</taxon>
        <taxon>Lachnospirales</taxon>
        <taxon>Lachnospiraceae</taxon>
        <taxon>Butyrivibrio</taxon>
    </lineage>
</organism>
<dbReference type="RefSeq" id="WP_074461988.1">
    <property type="nucleotide sequence ID" value="NZ_FMUR01000007.1"/>
</dbReference>
<dbReference type="InterPro" id="IPR053163">
    <property type="entry name" value="HTH-type_regulator_Rgg"/>
</dbReference>
<dbReference type="InterPro" id="IPR018247">
    <property type="entry name" value="EF_Hand_1_Ca_BS"/>
</dbReference>
<reference evidence="3" key="1">
    <citation type="submission" date="2016-10" db="EMBL/GenBank/DDBJ databases">
        <authorList>
            <person name="Varghese N."/>
            <person name="Submissions S."/>
        </authorList>
    </citation>
    <scope>NUCLEOTIDE SEQUENCE [LARGE SCALE GENOMIC DNA]</scope>
    <source>
        <strain evidence="3">XBD2006</strain>
    </source>
</reference>
<dbReference type="Proteomes" id="UP000183047">
    <property type="component" value="Unassembled WGS sequence"/>
</dbReference>